<feature type="region of interest" description="Disordered" evidence="1">
    <location>
        <begin position="305"/>
        <end position="446"/>
    </location>
</feature>
<name>A0A6G0WS53_9STRA</name>
<dbReference type="VEuPathDB" id="FungiDB:AeMF1_009435"/>
<reference evidence="2 3" key="1">
    <citation type="submission" date="2019-07" db="EMBL/GenBank/DDBJ databases">
        <title>Genomics analysis of Aphanomyces spp. identifies a new class of oomycete effector associated with host adaptation.</title>
        <authorList>
            <person name="Gaulin E."/>
        </authorList>
    </citation>
    <scope>NUCLEOTIDE SEQUENCE [LARGE SCALE GENOMIC DNA]</scope>
    <source>
        <strain evidence="2 3">ATCC 201684</strain>
    </source>
</reference>
<feature type="compositionally biased region" description="Polar residues" evidence="1">
    <location>
        <begin position="351"/>
        <end position="362"/>
    </location>
</feature>
<evidence type="ECO:0000256" key="1">
    <source>
        <dbReference type="SAM" id="MobiDB-lite"/>
    </source>
</evidence>
<proteinExistence type="predicted"/>
<dbReference type="Proteomes" id="UP000481153">
    <property type="component" value="Unassembled WGS sequence"/>
</dbReference>
<comment type="caution">
    <text evidence="2">The sequence shown here is derived from an EMBL/GenBank/DDBJ whole genome shotgun (WGS) entry which is preliminary data.</text>
</comment>
<accession>A0A6G0WS53</accession>
<evidence type="ECO:0000313" key="3">
    <source>
        <dbReference type="Proteomes" id="UP000481153"/>
    </source>
</evidence>
<dbReference type="EMBL" id="VJMJ01000155">
    <property type="protein sequence ID" value="KAF0730262.1"/>
    <property type="molecule type" value="Genomic_DNA"/>
</dbReference>
<gene>
    <name evidence="2" type="ORF">Ae201684_012264</name>
</gene>
<dbReference type="AlphaFoldDB" id="A0A6G0WS53"/>
<protein>
    <submittedName>
        <fullName evidence="2">Uncharacterized protein</fullName>
    </submittedName>
</protein>
<keyword evidence="3" id="KW-1185">Reference proteome</keyword>
<feature type="compositionally biased region" description="Basic and acidic residues" evidence="1">
    <location>
        <begin position="408"/>
        <end position="445"/>
    </location>
</feature>
<sequence length="480" mass="54391">MSMGEDDGETQTTLQDTMPTQPQSQQLSSEDGLMRRMSLLKKRDGVSPSNGDELRMDDRELSEGDLARDFFVDCGTHTFPYGESYQMDPNLPSEEDVDAQREICDNVEDWANSLLGTVDDLLAWKDQMVALHGLPTNAISGLVMLSSRFCRCKGQLQIALSKLLAMSHQLIGNLLLNSHILQYKTNMIDMSVAMDNEKMVLAEEQCKLRAALAQITRMKASHRFFRWCRLSSRLREKELRQEMEQQTSHFEAKRNEFHHVVKGQREQIQRLTEQVTNLQTFKSATDTLHTKIVLMPATQQVQAKAARLKSAPVRSVPFEKPLNPPPTPTDRKRDPKNPNDPPTKWSKRDQQQPPSNQSTDSTKPVVVEANRIVKPPATARPSTSGATPRRQRIPAEALDLKSPQDMSARQRESHYKEAWEERRAKQRVESEQKHLTSAKLEHPETNEATCFELDGDKVLVAGHANALVNSLGLRREKPKG</sequence>
<feature type="compositionally biased region" description="Polar residues" evidence="1">
    <location>
        <begin position="10"/>
        <end position="29"/>
    </location>
</feature>
<feature type="region of interest" description="Disordered" evidence="1">
    <location>
        <begin position="1"/>
        <end position="57"/>
    </location>
</feature>
<evidence type="ECO:0000313" key="2">
    <source>
        <dbReference type="EMBL" id="KAF0730262.1"/>
    </source>
</evidence>
<organism evidence="2 3">
    <name type="scientific">Aphanomyces euteiches</name>
    <dbReference type="NCBI Taxonomy" id="100861"/>
    <lineage>
        <taxon>Eukaryota</taxon>
        <taxon>Sar</taxon>
        <taxon>Stramenopiles</taxon>
        <taxon>Oomycota</taxon>
        <taxon>Saprolegniomycetes</taxon>
        <taxon>Saprolegniales</taxon>
        <taxon>Verrucalvaceae</taxon>
        <taxon>Aphanomyces</taxon>
    </lineage>
</organism>